<evidence type="ECO:0000313" key="2">
    <source>
        <dbReference type="Proteomes" id="UP000237040"/>
    </source>
</evidence>
<evidence type="ECO:0000313" key="1">
    <source>
        <dbReference type="EMBL" id="PMP67141.1"/>
    </source>
</evidence>
<dbReference type="Pfam" id="PF05559">
    <property type="entry name" value="DUF763"/>
    <property type="match status" value="1"/>
</dbReference>
<protein>
    <submittedName>
        <fullName evidence="1">DUF763 domain-containing protein</fullName>
    </submittedName>
</protein>
<accession>A0A2J6WE76</accession>
<comment type="caution">
    <text evidence="1">The sequence shown here is derived from an EMBL/GenBank/DDBJ whole genome shotgun (WGS) entry which is preliminary data.</text>
</comment>
<dbReference type="EMBL" id="PNIL01000055">
    <property type="protein sequence ID" value="PMP67141.1"/>
    <property type="molecule type" value="Genomic_DNA"/>
</dbReference>
<gene>
    <name evidence="1" type="ORF">C0189_03665</name>
</gene>
<dbReference type="PANTHER" id="PTHR38597">
    <property type="entry name" value="BLL3834 PROTEIN"/>
    <property type="match status" value="1"/>
</dbReference>
<dbReference type="AlphaFoldDB" id="A0A2J6WE76"/>
<proteinExistence type="predicted"/>
<dbReference type="PANTHER" id="PTHR38597:SF1">
    <property type="entry name" value="BLL3834 PROTEIN"/>
    <property type="match status" value="1"/>
</dbReference>
<dbReference type="Proteomes" id="UP000237040">
    <property type="component" value="Unassembled WGS sequence"/>
</dbReference>
<dbReference type="InterPro" id="IPR008482">
    <property type="entry name" value="DUF763"/>
</dbReference>
<name>A0A2J6WE76_9BACT</name>
<reference evidence="1 2" key="1">
    <citation type="submission" date="2018-01" db="EMBL/GenBank/DDBJ databases">
        <title>Metagenomic assembled genomes from two thermal pools in the Uzon Caldera, Kamchatka, Russia.</title>
        <authorList>
            <person name="Wilkins L."/>
            <person name="Ettinger C."/>
        </authorList>
    </citation>
    <scope>NUCLEOTIDE SEQUENCE [LARGE SCALE GENOMIC DNA]</scope>
    <source>
        <strain evidence="1">ZAV-07</strain>
    </source>
</reference>
<sequence>MKKGYFDLPLHNGDAPSWLFKRMEKLARYLSLAIIEFFGIEEYLKRLSDPIWFQSFGCLLGFDWHSSGLTTTTTGAIISGLSSESKNLGLFFAGGKGARALDTPSQIDRIFEDGFISLDLANSMKKTSRLVAKIDSSCIQDGYKLYHHFVIFDKDGNWAIIQQGMKETTRYARRYHWNSFGLKSFVKDPHKGVITVKFEAPLNLVDSTIEETQQKMVELANDKNLSKEIKSIKFPAHHPIYEDDFDKEHLSKIFSYVSELNPKDFEELLLIKGLGEKSLRALALSSHLLFGSPLSYKDPATFSFAHGGKDGYPYPVMRDTYDKTIQVFETAIRKAKLSELEKERLLSKLRSLVI</sequence>
<dbReference type="RefSeq" id="WP_424606746.1">
    <property type="nucleotide sequence ID" value="NZ_JBNARP010000012.1"/>
</dbReference>
<organism evidence="1 2">
    <name type="scientific">Caldisericum exile</name>
    <dbReference type="NCBI Taxonomy" id="693075"/>
    <lineage>
        <taxon>Bacteria</taxon>
        <taxon>Pseudomonadati</taxon>
        <taxon>Caldisericota/Cryosericota group</taxon>
        <taxon>Caldisericota</taxon>
        <taxon>Caldisericia</taxon>
        <taxon>Caldisericales</taxon>
        <taxon>Caldisericaceae</taxon>
        <taxon>Caldisericum</taxon>
    </lineage>
</organism>